<dbReference type="EMBL" id="JACXAE010000126">
    <property type="protein sequence ID" value="MBD2778488.1"/>
    <property type="molecule type" value="Genomic_DNA"/>
</dbReference>
<reference evidence="2" key="1">
    <citation type="submission" date="2020-09" db="EMBL/GenBank/DDBJ databases">
        <title>Iningainema tapete sp. nov. (Scytonemataceae, Cyanobacteria) from greenhouses in central Florida (USA) produces two types of nodularin with biosynthetic potential for microcystin-LR and anabaenopeptins.</title>
        <authorList>
            <person name="Berthold D.E."/>
            <person name="Lefler F.W."/>
            <person name="Huang I.-S."/>
            <person name="Abdulla H."/>
            <person name="Zimba P.V."/>
            <person name="Laughinghouse H.D. IV."/>
        </authorList>
    </citation>
    <scope>NUCLEOTIDE SEQUENCE</scope>
    <source>
        <strain evidence="2">BLCCT55</strain>
    </source>
</reference>
<evidence type="ECO:0000259" key="1">
    <source>
        <dbReference type="Pfam" id="PF00534"/>
    </source>
</evidence>
<comment type="caution">
    <text evidence="2">The sequence shown here is derived from an EMBL/GenBank/DDBJ whole genome shotgun (WGS) entry which is preliminary data.</text>
</comment>
<dbReference type="Pfam" id="PF00534">
    <property type="entry name" value="Glycos_transf_1"/>
    <property type="match status" value="1"/>
</dbReference>
<organism evidence="2 3">
    <name type="scientific">Iningainema tapete BLCC-T55</name>
    <dbReference type="NCBI Taxonomy" id="2748662"/>
    <lineage>
        <taxon>Bacteria</taxon>
        <taxon>Bacillati</taxon>
        <taxon>Cyanobacteriota</taxon>
        <taxon>Cyanophyceae</taxon>
        <taxon>Nostocales</taxon>
        <taxon>Scytonemataceae</taxon>
        <taxon>Iningainema tapete</taxon>
    </lineage>
</organism>
<evidence type="ECO:0000313" key="2">
    <source>
        <dbReference type="EMBL" id="MBD2778488.1"/>
    </source>
</evidence>
<dbReference type="PANTHER" id="PTHR45947">
    <property type="entry name" value="SULFOQUINOVOSYL TRANSFERASE SQD2"/>
    <property type="match status" value="1"/>
</dbReference>
<evidence type="ECO:0000313" key="3">
    <source>
        <dbReference type="Proteomes" id="UP000629098"/>
    </source>
</evidence>
<dbReference type="InterPro" id="IPR001296">
    <property type="entry name" value="Glyco_trans_1"/>
</dbReference>
<dbReference type="PANTHER" id="PTHR45947:SF3">
    <property type="entry name" value="SULFOQUINOVOSYL TRANSFERASE SQD2"/>
    <property type="match status" value="1"/>
</dbReference>
<dbReference type="Proteomes" id="UP000629098">
    <property type="component" value="Unassembled WGS sequence"/>
</dbReference>
<feature type="domain" description="Glycosyl transferase family 1" evidence="1">
    <location>
        <begin position="211"/>
        <end position="366"/>
    </location>
</feature>
<dbReference type="RefSeq" id="WP_190838201.1">
    <property type="nucleotide sequence ID" value="NZ_CAWPPI010000126.1"/>
</dbReference>
<sequence length="405" mass="46164">MRKPILTIFYQFNPWNSTIGGIQTLINIFIKYAPDEFKVRLVGTADNLVNQPLYKWQEAEFAGKEISFLPLVALQNDNVRHVIPTTLKYTAAMLGRCYASDFMHFYRLEPTIAALRWQGDKTLFIQNDVHQQMASTDDKNAILWRRFPQAYFALERLLVGQFTQILSCNTDSLELYQKRYPHIANRVAFLKNTFDEEIFYPLSTEERSRSRRNLAQKLGKNEETRFVLFAGRLHPQKDPLLLIRAISALDEPDIHLLIAGDGELAEQVRLEISQLGLSERVTMLGALKQTELADLHRICNALVLSSAFEGLPFVVLEALACGTPIVTTKAGETPKLLSRDSGFVCEERTPACIADALRKVVLHPENYSIVDCVRNAQPFAARTVVGEVYNQMWQRWEHRVSMAST</sequence>
<dbReference type="InterPro" id="IPR050194">
    <property type="entry name" value="Glycosyltransferase_grp1"/>
</dbReference>
<dbReference type="Gene3D" id="3.40.50.2000">
    <property type="entry name" value="Glycogen Phosphorylase B"/>
    <property type="match status" value="2"/>
</dbReference>
<name>A0A8J7C0Q4_9CYAN</name>
<gene>
    <name evidence="2" type="ORF">ICL16_42205</name>
</gene>
<keyword evidence="3" id="KW-1185">Reference proteome</keyword>
<accession>A0A8J7C0Q4</accession>
<dbReference type="AlphaFoldDB" id="A0A8J7C0Q4"/>
<dbReference type="GO" id="GO:0016757">
    <property type="term" value="F:glycosyltransferase activity"/>
    <property type="evidence" value="ECO:0007669"/>
    <property type="project" value="InterPro"/>
</dbReference>
<proteinExistence type="predicted"/>
<protein>
    <submittedName>
        <fullName evidence="2">Glycosyltransferase</fullName>
    </submittedName>
</protein>
<dbReference type="SUPFAM" id="SSF53756">
    <property type="entry name" value="UDP-Glycosyltransferase/glycogen phosphorylase"/>
    <property type="match status" value="1"/>
</dbReference>